<name>A0AAV1QL68_SCOSC</name>
<evidence type="ECO:0000313" key="1">
    <source>
        <dbReference type="EMBL" id="CAK6984908.1"/>
    </source>
</evidence>
<accession>A0AAV1QL68</accession>
<dbReference type="Proteomes" id="UP001314229">
    <property type="component" value="Unassembled WGS sequence"/>
</dbReference>
<organism evidence="1 2">
    <name type="scientific">Scomber scombrus</name>
    <name type="common">Atlantic mackerel</name>
    <name type="synonym">Scomber vernalis</name>
    <dbReference type="NCBI Taxonomy" id="13677"/>
    <lineage>
        <taxon>Eukaryota</taxon>
        <taxon>Metazoa</taxon>
        <taxon>Chordata</taxon>
        <taxon>Craniata</taxon>
        <taxon>Vertebrata</taxon>
        <taxon>Euteleostomi</taxon>
        <taxon>Actinopterygii</taxon>
        <taxon>Neopterygii</taxon>
        <taxon>Teleostei</taxon>
        <taxon>Neoteleostei</taxon>
        <taxon>Acanthomorphata</taxon>
        <taxon>Pelagiaria</taxon>
        <taxon>Scombriformes</taxon>
        <taxon>Scombridae</taxon>
        <taxon>Scomber</taxon>
    </lineage>
</organism>
<sequence>LEPAAVPDPAPALTAPAPPARRAAAHAAHLAAASVPLAACAKGRHVIPAAVSEGVMEPV</sequence>
<dbReference type="AlphaFoldDB" id="A0AAV1QL68"/>
<dbReference type="EMBL" id="CAWUFR010002521">
    <property type="protein sequence ID" value="CAK6984908.1"/>
    <property type="molecule type" value="Genomic_DNA"/>
</dbReference>
<evidence type="ECO:0000313" key="2">
    <source>
        <dbReference type="Proteomes" id="UP001314229"/>
    </source>
</evidence>
<proteinExistence type="predicted"/>
<gene>
    <name evidence="1" type="ORF">FSCOSCO3_A034050</name>
</gene>
<comment type="caution">
    <text evidence="1">The sequence shown here is derived from an EMBL/GenBank/DDBJ whole genome shotgun (WGS) entry which is preliminary data.</text>
</comment>
<reference evidence="1 2" key="1">
    <citation type="submission" date="2024-01" db="EMBL/GenBank/DDBJ databases">
        <authorList>
            <person name="Alioto T."/>
            <person name="Alioto T."/>
            <person name="Gomez Garrido J."/>
        </authorList>
    </citation>
    <scope>NUCLEOTIDE SEQUENCE [LARGE SCALE GENOMIC DNA]</scope>
</reference>
<feature type="non-terminal residue" evidence="1">
    <location>
        <position position="1"/>
    </location>
</feature>
<protein>
    <submittedName>
        <fullName evidence="1">Uncharacterized protein</fullName>
    </submittedName>
</protein>
<keyword evidence="2" id="KW-1185">Reference proteome</keyword>